<dbReference type="Proteomes" id="UP000193785">
    <property type="component" value="Unassembled WGS sequence"/>
</dbReference>
<evidence type="ECO:0000313" key="1">
    <source>
        <dbReference type="EMBL" id="ORM90460.1"/>
    </source>
</evidence>
<proteinExistence type="predicted"/>
<reference evidence="1 2" key="1">
    <citation type="journal article" date="2017" name="Antonie Van Leeuwenhoek">
        <title>Phylogenomic resolution of the bacterial genus Pantoea and its relationship with Erwinia and Tatumella.</title>
        <authorList>
            <person name="Palmer M."/>
            <person name="Steenkamp E.T."/>
            <person name="Coetzee M.P."/>
            <person name="Chan W.Y."/>
            <person name="van Zyl E."/>
            <person name="De Maayer P."/>
            <person name="Coutinho T.A."/>
            <person name="Blom J."/>
            <person name="Smits T.H."/>
            <person name="Duffy B."/>
            <person name="Venter S.N."/>
        </authorList>
    </citation>
    <scope>NUCLEOTIDE SEQUENCE [LARGE SCALE GENOMIC DNA]</scope>
    <source>
        <strain evidence="1 2">LMG 5345</strain>
    </source>
</reference>
<gene>
    <name evidence="1" type="ORF">HA46_19420</name>
</gene>
<comment type="caution">
    <text evidence="1">The sequence shown here is derived from an EMBL/GenBank/DDBJ whole genome shotgun (WGS) entry which is preliminary data.</text>
</comment>
<organism evidence="1 2">
    <name type="scientific">Pantoea septica</name>
    <dbReference type="NCBI Taxonomy" id="472695"/>
    <lineage>
        <taxon>Bacteria</taxon>
        <taxon>Pseudomonadati</taxon>
        <taxon>Pseudomonadota</taxon>
        <taxon>Gammaproteobacteria</taxon>
        <taxon>Enterobacterales</taxon>
        <taxon>Erwiniaceae</taxon>
        <taxon>Pantoea</taxon>
    </lineage>
</organism>
<protein>
    <submittedName>
        <fullName evidence="1">Uncharacterized protein</fullName>
    </submittedName>
</protein>
<name>A0ABX3UM61_9GAMM</name>
<accession>A0ABX3UM61</accession>
<dbReference type="EMBL" id="MLJJ01000060">
    <property type="protein sequence ID" value="ORM90460.1"/>
    <property type="molecule type" value="Genomic_DNA"/>
</dbReference>
<evidence type="ECO:0000313" key="2">
    <source>
        <dbReference type="Proteomes" id="UP000193785"/>
    </source>
</evidence>
<keyword evidence="2" id="KW-1185">Reference proteome</keyword>
<sequence>MQLQALDRKFSVNFGDNNIAVGRLLGAIDNHDVAIAQPEIAHAVAAGADKESRGAPADAEFIQVQLFLNVICRRRGKPCGAGLCIEGYPDAGSKNRGPEQCQAPGKTARIHDPVPGKMADLPVIAVIAVNKVRIKILL</sequence>